<comment type="caution">
    <text evidence="1">The sequence shown here is derived from an EMBL/GenBank/DDBJ whole genome shotgun (WGS) entry which is preliminary data.</text>
</comment>
<evidence type="ECO:0000313" key="1">
    <source>
        <dbReference type="EMBL" id="TWW00183.1"/>
    </source>
</evidence>
<sequence>MAEHRVFFELPTTELGKADATFQVKRDGKILGTIHISHGALEYQPNGFMKKNSIKIDWTKFDKLMRESLQ</sequence>
<evidence type="ECO:0000313" key="2">
    <source>
        <dbReference type="Proteomes" id="UP000318815"/>
    </source>
</evidence>
<dbReference type="EMBL" id="VOHS01000010">
    <property type="protein sequence ID" value="TWW00183.1"/>
    <property type="molecule type" value="Genomic_DNA"/>
</dbReference>
<protein>
    <submittedName>
        <fullName evidence="1">Uncharacterized protein</fullName>
    </submittedName>
</protein>
<dbReference type="Proteomes" id="UP000318815">
    <property type="component" value="Unassembled WGS sequence"/>
</dbReference>
<dbReference type="RefSeq" id="WP_146305447.1">
    <property type="nucleotide sequence ID" value="NZ_VOHS01000010.1"/>
</dbReference>
<dbReference type="AlphaFoldDB" id="A0A5C6LSQ9"/>
<organism evidence="1 2">
    <name type="scientific">Chitinophaga pinensis</name>
    <dbReference type="NCBI Taxonomy" id="79329"/>
    <lineage>
        <taxon>Bacteria</taxon>
        <taxon>Pseudomonadati</taxon>
        <taxon>Bacteroidota</taxon>
        <taxon>Chitinophagia</taxon>
        <taxon>Chitinophagales</taxon>
        <taxon>Chitinophagaceae</taxon>
        <taxon>Chitinophaga</taxon>
    </lineage>
</organism>
<keyword evidence="2" id="KW-1185">Reference proteome</keyword>
<name>A0A5C6LSQ9_9BACT</name>
<reference evidence="1 2" key="1">
    <citation type="submission" date="2019-08" db="EMBL/GenBank/DDBJ databases">
        <title>Whole genome sequencing of chitin degrading bacteria Chitinophaga pinensis YS16.</title>
        <authorList>
            <person name="Singh R.P."/>
            <person name="Manchanda G."/>
            <person name="Maurya I.K."/>
            <person name="Joshi N.K."/>
            <person name="Srivastava A.K."/>
        </authorList>
    </citation>
    <scope>NUCLEOTIDE SEQUENCE [LARGE SCALE GENOMIC DNA]</scope>
    <source>
        <strain evidence="1 2">YS-16</strain>
    </source>
</reference>
<gene>
    <name evidence="1" type="ORF">FEF09_12655</name>
</gene>
<accession>A0A5C6LSQ9</accession>
<dbReference type="OrthoDB" id="676716at2"/>
<proteinExistence type="predicted"/>